<feature type="compositionally biased region" description="Basic and acidic residues" evidence="2">
    <location>
        <begin position="545"/>
        <end position="556"/>
    </location>
</feature>
<protein>
    <submittedName>
        <fullName evidence="5">Protein-L-isoaspartate O-methyltransferase domain-containing protein 2</fullName>
    </submittedName>
</protein>
<evidence type="ECO:0000313" key="4">
    <source>
        <dbReference type="Proteomes" id="UP000278807"/>
    </source>
</evidence>
<dbReference type="AlphaFoldDB" id="A0A158QI53"/>
<sequence>MGGVTSFPDNDSLIDSLVREGDFPPHIERVLRLVDRGNYAVGPRNRIYCDSAFRADRLHLSAPSIYATVLRDLNIQPGQSVLNIGSGTGYLSTMFGLLLGSNGLNHGIELHSSNVQFARERLAHFMATSDSLYERDFCPPRFTVGNIFSLVPPSPDDSMPPTSDAFDDPEDMISQILTYHREELTQFLSSANIEPPPLIRRDDAVAESDVQYWPTYDRIYVGAMLTGINQLKAILRLLNVGGSLITPMFDHLFRIDRITETFLNDTVLSTVSFQTIAPPSPDEPNILPFPRREVERLDVLACRSLRQELRKVIIQRNGGHLPTPPRYVRPTKTRQRKEPPPQPTFSGSPPPSPPPADNPAPSTSRGTHASPQASTSTTPSAYVSNLSPSRASSSSRGMSSTCNHSLLMDMEIDIGIDDPDELAGVRPFTCPNSPHRFPLPFPTHPPSEMPQPQSTDVAVTPEVGTLGGGETVDVDTMGSSNLTPFEQLQFIEMISRHFLYCHVPRNVGGGDGSGVNGPLLGSSNYYLCFHARCRQHLRTQLLRLDNPERDRAEDTSHSASESSFESDRASYGDSDSMLYVEEEEEEEEKYEDPEFDDMISWAQSTGHSSQRSQRNKRRKREGNTEESAGLGPSNAFDFCGRRRETSPEVRRRRYRRSRPKVWRRQSYFFQEEMRRLLEELTNEMGLSAYAGELVLRLN</sequence>
<reference evidence="3 4" key="2">
    <citation type="submission" date="2018-11" db="EMBL/GenBank/DDBJ databases">
        <authorList>
            <consortium name="Pathogen Informatics"/>
        </authorList>
    </citation>
    <scope>NUCLEOTIDE SEQUENCE [LARGE SCALE GENOMIC DNA]</scope>
</reference>
<dbReference type="STRING" id="102285.A0A158QI53"/>
<dbReference type="InterPro" id="IPR000682">
    <property type="entry name" value="PCMT"/>
</dbReference>
<dbReference type="SUPFAM" id="SSF53335">
    <property type="entry name" value="S-adenosyl-L-methionine-dependent methyltransferases"/>
    <property type="match status" value="1"/>
</dbReference>
<gene>
    <name evidence="3" type="ORF">HNAJ_LOCUS8714</name>
</gene>
<dbReference type="GO" id="GO:0004719">
    <property type="term" value="F:protein-L-isoaspartate (D-aspartate) O-methyltransferase activity"/>
    <property type="evidence" value="ECO:0007669"/>
    <property type="project" value="InterPro"/>
</dbReference>
<dbReference type="EMBL" id="UZAE01012367">
    <property type="protein sequence ID" value="VDO04786.1"/>
    <property type="molecule type" value="Genomic_DNA"/>
</dbReference>
<evidence type="ECO:0000256" key="1">
    <source>
        <dbReference type="ARBA" id="ARBA00005369"/>
    </source>
</evidence>
<evidence type="ECO:0000313" key="5">
    <source>
        <dbReference type="WBParaSite" id="HNAJ_0000871801-mRNA-1"/>
    </source>
</evidence>
<accession>A0A158QI53</accession>
<dbReference type="GO" id="GO:0005737">
    <property type="term" value="C:cytoplasm"/>
    <property type="evidence" value="ECO:0007669"/>
    <property type="project" value="TreeGrafter"/>
</dbReference>
<comment type="similarity">
    <text evidence="1">Belongs to the methyltransferase superfamily. L-isoaspartyl/D-aspartyl protein methyltransferase family.</text>
</comment>
<evidence type="ECO:0000256" key="2">
    <source>
        <dbReference type="SAM" id="MobiDB-lite"/>
    </source>
</evidence>
<dbReference type="PANTHER" id="PTHR11579">
    <property type="entry name" value="PROTEIN-L-ISOASPARTATE O-METHYLTRANSFERASE"/>
    <property type="match status" value="1"/>
</dbReference>
<feature type="region of interest" description="Disordered" evidence="2">
    <location>
        <begin position="544"/>
        <end position="574"/>
    </location>
</feature>
<evidence type="ECO:0000313" key="3">
    <source>
        <dbReference type="EMBL" id="VDO04786.1"/>
    </source>
</evidence>
<dbReference type="OrthoDB" id="10257972at2759"/>
<dbReference type="Pfam" id="PF01135">
    <property type="entry name" value="PCMT"/>
    <property type="match status" value="1"/>
</dbReference>
<keyword evidence="4" id="KW-1185">Reference proteome</keyword>
<feature type="compositionally biased region" description="Low complexity" evidence="2">
    <location>
        <begin position="359"/>
        <end position="400"/>
    </location>
</feature>
<dbReference type="Gene3D" id="3.40.50.150">
    <property type="entry name" value="Vaccinia Virus protein VP39"/>
    <property type="match status" value="1"/>
</dbReference>
<feature type="region of interest" description="Disordered" evidence="2">
    <location>
        <begin position="316"/>
        <end position="400"/>
    </location>
</feature>
<dbReference type="WBParaSite" id="HNAJ_0000871801-mRNA-1">
    <property type="protein sequence ID" value="HNAJ_0000871801-mRNA-1"/>
    <property type="gene ID" value="HNAJ_0000871801"/>
</dbReference>
<dbReference type="Proteomes" id="UP000278807">
    <property type="component" value="Unassembled WGS sequence"/>
</dbReference>
<name>A0A158QI53_RODNA</name>
<proteinExistence type="inferred from homology"/>
<organism evidence="5">
    <name type="scientific">Rodentolepis nana</name>
    <name type="common">Dwarf tapeworm</name>
    <name type="synonym">Hymenolepis nana</name>
    <dbReference type="NCBI Taxonomy" id="102285"/>
    <lineage>
        <taxon>Eukaryota</taxon>
        <taxon>Metazoa</taxon>
        <taxon>Spiralia</taxon>
        <taxon>Lophotrochozoa</taxon>
        <taxon>Platyhelminthes</taxon>
        <taxon>Cestoda</taxon>
        <taxon>Eucestoda</taxon>
        <taxon>Cyclophyllidea</taxon>
        <taxon>Hymenolepididae</taxon>
        <taxon>Rodentolepis</taxon>
    </lineage>
</organism>
<feature type="compositionally biased region" description="Pro residues" evidence="2">
    <location>
        <begin position="340"/>
        <end position="358"/>
    </location>
</feature>
<feature type="region of interest" description="Disordered" evidence="2">
    <location>
        <begin position="602"/>
        <end position="640"/>
    </location>
</feature>
<dbReference type="PANTHER" id="PTHR11579:SF9">
    <property type="entry name" value="PROTEIN-L-ISOASPARTATE O-METHYLTRANSFERASE"/>
    <property type="match status" value="1"/>
</dbReference>
<dbReference type="InterPro" id="IPR029063">
    <property type="entry name" value="SAM-dependent_MTases_sf"/>
</dbReference>
<reference evidence="5" key="1">
    <citation type="submission" date="2016-04" db="UniProtKB">
        <authorList>
            <consortium name="WormBaseParasite"/>
        </authorList>
    </citation>
    <scope>IDENTIFICATION</scope>
</reference>